<evidence type="ECO:0000313" key="3">
    <source>
        <dbReference type="Proteomes" id="UP000799539"/>
    </source>
</evidence>
<feature type="compositionally biased region" description="Polar residues" evidence="1">
    <location>
        <begin position="160"/>
        <end position="170"/>
    </location>
</feature>
<feature type="compositionally biased region" description="Basic and acidic residues" evidence="1">
    <location>
        <begin position="346"/>
        <end position="357"/>
    </location>
</feature>
<protein>
    <submittedName>
        <fullName evidence="2">Uncharacterized protein</fullName>
    </submittedName>
</protein>
<dbReference type="Proteomes" id="UP000799539">
    <property type="component" value="Unassembled WGS sequence"/>
</dbReference>
<sequence>MSRPAIQRGQPVKADEMFQPLGEQHFIRVTADGANAAAAVTSPMEREQYAELLLSPLGYEDGLEEIDSFYRAPVSVSQQQYEDVAQVLDEDRKGSDAVAEDKLSTLLPDLKAMEGIEAIDDFGPVLANSNVGEDERENESSASISENTASEVKSNPPVPTGQTPKASSPTIPLDLFASTKTTPGSSHDPIPPSSSNRSELQAEMRGEEIEQNSTTSTPGAVPFSIPQTRSGAKSKRNASASPSAIRRPAKKAKDAESEAILTGSPGAHSKLPPRDGALSMATEMSMNFVNGPQDVELERDVGRRSLVVVMPLPQRTLRGKLLASKMEPADQDTLDAKSQDGTSRSSLKEKGMQDDSRAVVSEAPSLPPKPSARTRRTMGAHELKDILDTNSRKGVAGDMTPGRMTRGQKQERDAARPNAKEAVMRRRQSSGK</sequence>
<dbReference type="EMBL" id="ML992665">
    <property type="protein sequence ID" value="KAF2215672.1"/>
    <property type="molecule type" value="Genomic_DNA"/>
</dbReference>
<evidence type="ECO:0000256" key="1">
    <source>
        <dbReference type="SAM" id="MobiDB-lite"/>
    </source>
</evidence>
<feature type="compositionally biased region" description="Polar residues" evidence="1">
    <location>
        <begin position="140"/>
        <end position="153"/>
    </location>
</feature>
<proteinExistence type="predicted"/>
<feature type="compositionally biased region" description="Basic and acidic residues" evidence="1">
    <location>
        <begin position="408"/>
        <end position="424"/>
    </location>
</feature>
<name>A0A6A6FQD6_9PEZI</name>
<gene>
    <name evidence="2" type="ORF">CERZMDRAFT_94074</name>
</gene>
<organism evidence="2 3">
    <name type="scientific">Cercospora zeae-maydis SCOH1-5</name>
    <dbReference type="NCBI Taxonomy" id="717836"/>
    <lineage>
        <taxon>Eukaryota</taxon>
        <taxon>Fungi</taxon>
        <taxon>Dikarya</taxon>
        <taxon>Ascomycota</taxon>
        <taxon>Pezizomycotina</taxon>
        <taxon>Dothideomycetes</taxon>
        <taxon>Dothideomycetidae</taxon>
        <taxon>Mycosphaerellales</taxon>
        <taxon>Mycosphaerellaceae</taxon>
        <taxon>Cercospora</taxon>
    </lineage>
</organism>
<keyword evidence="3" id="KW-1185">Reference proteome</keyword>
<feature type="region of interest" description="Disordered" evidence="1">
    <location>
        <begin position="314"/>
        <end position="432"/>
    </location>
</feature>
<dbReference type="OrthoDB" id="3647273at2759"/>
<feature type="region of interest" description="Disordered" evidence="1">
    <location>
        <begin position="127"/>
        <end position="285"/>
    </location>
</feature>
<feature type="compositionally biased region" description="Basic and acidic residues" evidence="1">
    <location>
        <begin position="379"/>
        <end position="391"/>
    </location>
</feature>
<dbReference type="AlphaFoldDB" id="A0A6A6FQD6"/>
<accession>A0A6A6FQD6</accession>
<reference evidence="2" key="1">
    <citation type="journal article" date="2020" name="Stud. Mycol.">
        <title>101 Dothideomycetes genomes: a test case for predicting lifestyles and emergence of pathogens.</title>
        <authorList>
            <person name="Haridas S."/>
            <person name="Albert R."/>
            <person name="Binder M."/>
            <person name="Bloem J."/>
            <person name="Labutti K."/>
            <person name="Salamov A."/>
            <person name="Andreopoulos B."/>
            <person name="Baker S."/>
            <person name="Barry K."/>
            <person name="Bills G."/>
            <person name="Bluhm B."/>
            <person name="Cannon C."/>
            <person name="Castanera R."/>
            <person name="Culley D."/>
            <person name="Daum C."/>
            <person name="Ezra D."/>
            <person name="Gonzalez J."/>
            <person name="Henrissat B."/>
            <person name="Kuo A."/>
            <person name="Liang C."/>
            <person name="Lipzen A."/>
            <person name="Lutzoni F."/>
            <person name="Magnuson J."/>
            <person name="Mondo S."/>
            <person name="Nolan M."/>
            <person name="Ohm R."/>
            <person name="Pangilinan J."/>
            <person name="Park H.-J."/>
            <person name="Ramirez L."/>
            <person name="Alfaro M."/>
            <person name="Sun H."/>
            <person name="Tritt A."/>
            <person name="Yoshinaga Y."/>
            <person name="Zwiers L.-H."/>
            <person name="Turgeon B."/>
            <person name="Goodwin S."/>
            <person name="Spatafora J."/>
            <person name="Crous P."/>
            <person name="Grigoriev I."/>
        </authorList>
    </citation>
    <scope>NUCLEOTIDE SEQUENCE</scope>
    <source>
        <strain evidence="2">SCOH1-5</strain>
    </source>
</reference>
<evidence type="ECO:0000313" key="2">
    <source>
        <dbReference type="EMBL" id="KAF2215672.1"/>
    </source>
</evidence>